<gene>
    <name evidence="2" type="ORF">N0V93_009832</name>
</gene>
<accession>A0A9W9CRV9</accession>
<evidence type="ECO:0000256" key="1">
    <source>
        <dbReference type="SAM" id="MobiDB-lite"/>
    </source>
</evidence>
<organism evidence="2 3">
    <name type="scientific">Gnomoniopsis smithogilvyi</name>
    <dbReference type="NCBI Taxonomy" id="1191159"/>
    <lineage>
        <taxon>Eukaryota</taxon>
        <taxon>Fungi</taxon>
        <taxon>Dikarya</taxon>
        <taxon>Ascomycota</taxon>
        <taxon>Pezizomycotina</taxon>
        <taxon>Sordariomycetes</taxon>
        <taxon>Sordariomycetidae</taxon>
        <taxon>Diaporthales</taxon>
        <taxon>Gnomoniaceae</taxon>
        <taxon>Gnomoniopsis</taxon>
    </lineage>
</organism>
<keyword evidence="3" id="KW-1185">Reference proteome</keyword>
<proteinExistence type="predicted"/>
<comment type="caution">
    <text evidence="2">The sequence shown here is derived from an EMBL/GenBank/DDBJ whole genome shotgun (WGS) entry which is preliminary data.</text>
</comment>
<evidence type="ECO:0000313" key="2">
    <source>
        <dbReference type="EMBL" id="KAJ4385404.1"/>
    </source>
</evidence>
<dbReference type="AlphaFoldDB" id="A0A9W9CRV9"/>
<dbReference type="Proteomes" id="UP001140453">
    <property type="component" value="Unassembled WGS sequence"/>
</dbReference>
<evidence type="ECO:0000313" key="3">
    <source>
        <dbReference type="Proteomes" id="UP001140453"/>
    </source>
</evidence>
<dbReference type="EMBL" id="JAPEVB010000007">
    <property type="protein sequence ID" value="KAJ4385404.1"/>
    <property type="molecule type" value="Genomic_DNA"/>
</dbReference>
<feature type="compositionally biased region" description="Low complexity" evidence="1">
    <location>
        <begin position="62"/>
        <end position="73"/>
    </location>
</feature>
<reference evidence="2" key="1">
    <citation type="submission" date="2022-10" db="EMBL/GenBank/DDBJ databases">
        <title>Tapping the CABI collections for fungal endophytes: first genome assemblies for Collariella, Neodidymelliopsis, Ascochyta clinopodiicola, Didymella pomorum, Didymosphaeria variabile, Neocosmospora piperis and Neocucurbitaria cava.</title>
        <authorList>
            <person name="Hill R."/>
        </authorList>
    </citation>
    <scope>NUCLEOTIDE SEQUENCE</scope>
    <source>
        <strain evidence="2">IMI 355082</strain>
    </source>
</reference>
<dbReference type="OrthoDB" id="5368494at2759"/>
<protein>
    <submittedName>
        <fullName evidence="2">Uncharacterized protein</fullName>
    </submittedName>
</protein>
<name>A0A9W9CRV9_9PEZI</name>
<feature type="region of interest" description="Disordered" evidence="1">
    <location>
        <begin position="56"/>
        <end position="91"/>
    </location>
</feature>
<sequence>MAAPSQEPWQQQLLQAHEIIPQGKSGADSCPNLDPVALLLIDATDYLATNSLTASNSRDLVSSEPSELSLSASHADATTIERKAKRQPWQAVWPAPREPASQANIFGFEKGEVMIFDGNAGNFFARDAWTIEQEVDHTSSAAGTAGQSP</sequence>